<dbReference type="Pfam" id="PF06325">
    <property type="entry name" value="PrmA"/>
    <property type="match status" value="1"/>
</dbReference>
<dbReference type="CDD" id="cd02440">
    <property type="entry name" value="AdoMet_MTases"/>
    <property type="match status" value="1"/>
</dbReference>
<dbReference type="Gene3D" id="3.40.50.150">
    <property type="entry name" value="Vaccinia Virus protein VP39"/>
    <property type="match status" value="1"/>
</dbReference>
<evidence type="ECO:0000313" key="3">
    <source>
        <dbReference type="EMBL" id="CAB4591164.1"/>
    </source>
</evidence>
<dbReference type="EMBL" id="CAEZTS010000180">
    <property type="protein sequence ID" value="CAB4591164.1"/>
    <property type="molecule type" value="Genomic_DNA"/>
</dbReference>
<accession>A0A6J6FW09</accession>
<sequence length="270" mass="29673">MALTIRVSVSVTDVEWVSDLLWGLGVVAIEELPGVDETSTLRTSMGEDREAVRRAMDSLPLALDWSFELVDDRTVDTWRDHVRPFEVGETLLVVPAWNVEPVADGARTRVTIEPGATFGMGDHPTTRGCLELLERTNVRGLSVLDVGCGSGILGIVALMRGARLAHGVDINPASVEVSRFNADLNGVGDRWTVSQEHPHDEHDLVFANILAPVLIDLSEEITRRVSAMGVLILSGVLDGRYEHVLEEYPDFVVSDRLVIDGWASLMLTRR</sequence>
<evidence type="ECO:0000256" key="2">
    <source>
        <dbReference type="ARBA" id="ARBA00022679"/>
    </source>
</evidence>
<organism evidence="3">
    <name type="scientific">freshwater metagenome</name>
    <dbReference type="NCBI Taxonomy" id="449393"/>
    <lineage>
        <taxon>unclassified sequences</taxon>
        <taxon>metagenomes</taxon>
        <taxon>ecological metagenomes</taxon>
    </lineage>
</organism>
<dbReference type="PANTHER" id="PTHR43648:SF1">
    <property type="entry name" value="ELECTRON TRANSFER FLAVOPROTEIN BETA SUBUNIT LYSINE METHYLTRANSFERASE"/>
    <property type="match status" value="1"/>
</dbReference>
<dbReference type="PANTHER" id="PTHR43648">
    <property type="entry name" value="ELECTRON TRANSFER FLAVOPROTEIN BETA SUBUNIT LYSINE METHYLTRANSFERASE"/>
    <property type="match status" value="1"/>
</dbReference>
<evidence type="ECO:0000256" key="1">
    <source>
        <dbReference type="ARBA" id="ARBA00022603"/>
    </source>
</evidence>
<gene>
    <name evidence="3" type="ORF">UFOPK1722_01648</name>
</gene>
<dbReference type="InterPro" id="IPR029063">
    <property type="entry name" value="SAM-dependent_MTases_sf"/>
</dbReference>
<name>A0A6J6FW09_9ZZZZ</name>
<dbReference type="GO" id="GO:0032259">
    <property type="term" value="P:methylation"/>
    <property type="evidence" value="ECO:0007669"/>
    <property type="project" value="UniProtKB-KW"/>
</dbReference>
<reference evidence="3" key="1">
    <citation type="submission" date="2020-05" db="EMBL/GenBank/DDBJ databases">
        <authorList>
            <person name="Chiriac C."/>
            <person name="Salcher M."/>
            <person name="Ghai R."/>
            <person name="Kavagutti S V."/>
        </authorList>
    </citation>
    <scope>NUCLEOTIDE SEQUENCE</scope>
</reference>
<dbReference type="InterPro" id="IPR050078">
    <property type="entry name" value="Ribosomal_L11_MeTrfase_PrmA"/>
</dbReference>
<protein>
    <submittedName>
        <fullName evidence="3">Unannotated protein</fullName>
    </submittedName>
</protein>
<dbReference type="GO" id="GO:0008276">
    <property type="term" value="F:protein methyltransferase activity"/>
    <property type="evidence" value="ECO:0007669"/>
    <property type="project" value="TreeGrafter"/>
</dbReference>
<proteinExistence type="predicted"/>
<dbReference type="SUPFAM" id="SSF53335">
    <property type="entry name" value="S-adenosyl-L-methionine-dependent methyltransferases"/>
    <property type="match status" value="1"/>
</dbReference>
<keyword evidence="1" id="KW-0489">Methyltransferase</keyword>
<dbReference type="AlphaFoldDB" id="A0A6J6FW09"/>
<keyword evidence="2" id="KW-0808">Transferase</keyword>